<feature type="binding site" evidence="10">
    <location>
        <position position="165"/>
    </location>
    <ligand>
        <name>substrate</name>
    </ligand>
</feature>
<keyword evidence="13" id="KW-1185">Reference proteome</keyword>
<keyword evidence="6 10" id="KW-0378">Hydrolase</keyword>
<feature type="binding site" evidence="10">
    <location>
        <position position="80"/>
    </location>
    <ligand>
        <name>Mn(2+)</name>
        <dbReference type="ChEBI" id="CHEBI:29035"/>
        <label>2</label>
    </ligand>
</feature>
<dbReference type="PANTHER" id="PTHR34990:SF1">
    <property type="entry name" value="UDP-2,3-DIACYLGLUCOSAMINE HYDROLASE"/>
    <property type="match status" value="1"/>
</dbReference>
<dbReference type="InterPro" id="IPR043461">
    <property type="entry name" value="LpxH-like"/>
</dbReference>
<comment type="similarity">
    <text evidence="10">Belongs to the LpxH family.</text>
</comment>
<keyword evidence="4 10" id="KW-0441">Lipid A biosynthesis</keyword>
<dbReference type="NCBIfam" id="TIGR01854">
    <property type="entry name" value="lipid_A_lpxH"/>
    <property type="match status" value="1"/>
</dbReference>
<dbReference type="GO" id="GO:0009245">
    <property type="term" value="P:lipid A biosynthetic process"/>
    <property type="evidence" value="ECO:0007669"/>
    <property type="project" value="UniProtKB-UniRule"/>
</dbReference>
<feature type="binding site" evidence="10">
    <location>
        <position position="123"/>
    </location>
    <ligand>
        <name>substrate</name>
    </ligand>
</feature>
<feature type="binding site" evidence="10">
    <location>
        <position position="42"/>
    </location>
    <ligand>
        <name>Mn(2+)</name>
        <dbReference type="ChEBI" id="CHEBI:29035"/>
        <label>1</label>
    </ligand>
</feature>
<feature type="binding site" evidence="10">
    <location>
        <position position="168"/>
    </location>
    <ligand>
        <name>substrate</name>
    </ligand>
</feature>
<dbReference type="UniPathway" id="UPA00359">
    <property type="reaction ID" value="UER00480"/>
</dbReference>
<dbReference type="SUPFAM" id="SSF56300">
    <property type="entry name" value="Metallo-dependent phosphatases"/>
    <property type="match status" value="1"/>
</dbReference>
<feature type="domain" description="Calcineurin-like phosphoesterase" evidence="11">
    <location>
        <begin position="3"/>
        <end position="199"/>
    </location>
</feature>
<keyword evidence="1 10" id="KW-1003">Cell membrane</keyword>
<comment type="pathway">
    <text evidence="10">Glycolipid biosynthesis; lipid IV(A) biosynthesis; lipid IV(A) from (3R)-3-hydroxytetradecanoyl-[acyl-carrier-protein] and UDP-N-acetyl-alpha-D-glucosamine: step 4/6.</text>
</comment>
<keyword evidence="5 10" id="KW-0479">Metal-binding</keyword>
<keyword evidence="8 10" id="KW-0472">Membrane</keyword>
<evidence type="ECO:0000256" key="5">
    <source>
        <dbReference type="ARBA" id="ARBA00022723"/>
    </source>
</evidence>
<reference evidence="12 13" key="1">
    <citation type="submission" date="2016-10" db="EMBL/GenBank/DDBJ databases">
        <title>Rodentibacter gen. nov. and new species.</title>
        <authorList>
            <person name="Christensen H."/>
        </authorList>
    </citation>
    <scope>NUCLEOTIDE SEQUENCE [LARGE SCALE GENOMIC DNA]</scope>
    <source>
        <strain evidence="12 13">Ac151</strain>
    </source>
</reference>
<dbReference type="Pfam" id="PF00149">
    <property type="entry name" value="Metallophos"/>
    <property type="match status" value="1"/>
</dbReference>
<sequence length="236" mass="27827">MKKTYFIADLHLSETQPKLTALFLDFMQNLAPNAERIYILGDLFDFWIGDDEQSALIEQVKCAIKNVTEKGIPCYFIHGNRDFLIGNGFAKETGIILLPDYQVIELYGTPTLLCHGDTLCTDDVKYQQFRQKVHQKWRQWLFLHLPLKVRLKIAEKIRAKSKRDKMHKSNEIMDVNLPFTQQTMRQFNVPQLIHGHTHREAIHQYENQKRIVLGDWRTDYASILVAEEKRECYFLK</sequence>
<evidence type="ECO:0000256" key="10">
    <source>
        <dbReference type="HAMAP-Rule" id="MF_00575"/>
    </source>
</evidence>
<gene>
    <name evidence="10" type="primary">lpxH</name>
    <name evidence="12" type="ORF">BKL49_06850</name>
</gene>
<dbReference type="InterPro" id="IPR004843">
    <property type="entry name" value="Calcineurin-like_PHP"/>
</dbReference>
<accession>A0A1V3JQD0</accession>
<feature type="binding site" evidence="10">
    <location>
        <position position="196"/>
    </location>
    <ligand>
        <name>substrate</name>
    </ligand>
</feature>
<evidence type="ECO:0000256" key="4">
    <source>
        <dbReference type="ARBA" id="ARBA00022556"/>
    </source>
</evidence>
<organism evidence="12 13">
    <name type="scientific">Rodentibacter myodis</name>
    <dbReference type="NCBI Taxonomy" id="1907939"/>
    <lineage>
        <taxon>Bacteria</taxon>
        <taxon>Pseudomonadati</taxon>
        <taxon>Pseudomonadota</taxon>
        <taxon>Gammaproteobacteria</taxon>
        <taxon>Pasteurellales</taxon>
        <taxon>Pasteurellaceae</taxon>
        <taxon>Rodentibacter</taxon>
    </lineage>
</organism>
<keyword evidence="7 10" id="KW-0443">Lipid metabolism</keyword>
<feature type="binding site" evidence="10">
    <location>
        <position position="11"/>
    </location>
    <ligand>
        <name>Mn(2+)</name>
        <dbReference type="ChEBI" id="CHEBI:29035"/>
        <label>1</label>
    </ligand>
</feature>
<dbReference type="AlphaFoldDB" id="A0A1V3JQD0"/>
<dbReference type="GO" id="GO:0005737">
    <property type="term" value="C:cytoplasm"/>
    <property type="evidence" value="ECO:0007669"/>
    <property type="project" value="InterPro"/>
</dbReference>
<evidence type="ECO:0000256" key="1">
    <source>
        <dbReference type="ARBA" id="ARBA00022475"/>
    </source>
</evidence>
<dbReference type="Proteomes" id="UP000188602">
    <property type="component" value="Unassembled WGS sequence"/>
</dbReference>
<keyword evidence="3 10" id="KW-0997">Cell inner membrane</keyword>
<feature type="binding site" evidence="10">
    <location>
        <position position="198"/>
    </location>
    <ligand>
        <name>Mn(2+)</name>
        <dbReference type="ChEBI" id="CHEBI:29035"/>
        <label>1</label>
    </ligand>
</feature>
<feature type="binding site" evidence="10">
    <location>
        <position position="9"/>
    </location>
    <ligand>
        <name>Mn(2+)</name>
        <dbReference type="ChEBI" id="CHEBI:29035"/>
        <label>1</label>
    </ligand>
</feature>
<evidence type="ECO:0000256" key="8">
    <source>
        <dbReference type="ARBA" id="ARBA00023136"/>
    </source>
</evidence>
<name>A0A1V3JQD0_9PAST</name>
<dbReference type="InterPro" id="IPR029052">
    <property type="entry name" value="Metallo-depent_PP-like"/>
</dbReference>
<evidence type="ECO:0000256" key="7">
    <source>
        <dbReference type="ARBA" id="ARBA00023098"/>
    </source>
</evidence>
<dbReference type="GO" id="GO:0008758">
    <property type="term" value="F:UDP-2,3-diacylglucosamine hydrolase activity"/>
    <property type="evidence" value="ECO:0007669"/>
    <property type="project" value="UniProtKB-UniRule"/>
</dbReference>
<dbReference type="NCBIfam" id="NF003743">
    <property type="entry name" value="PRK05340.1"/>
    <property type="match status" value="1"/>
</dbReference>
<dbReference type="InterPro" id="IPR010138">
    <property type="entry name" value="UDP-diacylglucosamine_Hdrlase"/>
</dbReference>
<proteinExistence type="inferred from homology"/>
<evidence type="ECO:0000256" key="2">
    <source>
        <dbReference type="ARBA" id="ARBA00022516"/>
    </source>
</evidence>
<dbReference type="EMBL" id="MLHQ01000015">
    <property type="protein sequence ID" value="OOF58619.1"/>
    <property type="molecule type" value="Genomic_DNA"/>
</dbReference>
<evidence type="ECO:0000259" key="11">
    <source>
        <dbReference type="Pfam" id="PF00149"/>
    </source>
</evidence>
<comment type="function">
    <text evidence="10">Hydrolyzes the pyrophosphate bond of UDP-2,3-diacylglucosamine to yield 2,3-diacylglucosamine 1-phosphate (lipid X) and UMP by catalyzing the attack of water at the alpha-P atom. Involved in the biosynthesis of lipid A, a phosphorylated glycolipid that anchors the lipopolysaccharide to the outer membrane of the cell.</text>
</comment>
<feature type="binding site" evidence="10">
    <location>
        <position position="196"/>
    </location>
    <ligand>
        <name>Mn(2+)</name>
        <dbReference type="ChEBI" id="CHEBI:29035"/>
        <label>2</label>
    </ligand>
</feature>
<evidence type="ECO:0000256" key="3">
    <source>
        <dbReference type="ARBA" id="ARBA00022519"/>
    </source>
</evidence>
<dbReference type="RefSeq" id="WP_077423895.1">
    <property type="nucleotide sequence ID" value="NZ_MLHQ01000015.1"/>
</dbReference>
<dbReference type="GO" id="GO:0030145">
    <property type="term" value="F:manganese ion binding"/>
    <property type="evidence" value="ECO:0007669"/>
    <property type="project" value="UniProtKB-UniRule"/>
</dbReference>
<comment type="cofactor">
    <cofactor evidence="10">
        <name>Mn(2+)</name>
        <dbReference type="ChEBI" id="CHEBI:29035"/>
    </cofactor>
    <text evidence="10">Binds 2 Mn(2+) ions per subunit in a binuclear metal center.</text>
</comment>
<feature type="binding site" evidence="10">
    <location>
        <position position="42"/>
    </location>
    <ligand>
        <name>Mn(2+)</name>
        <dbReference type="ChEBI" id="CHEBI:29035"/>
        <label>2</label>
    </ligand>
</feature>
<keyword evidence="9 10" id="KW-0464">Manganese</keyword>
<feature type="binding site" evidence="10">
    <location>
        <position position="161"/>
    </location>
    <ligand>
        <name>substrate</name>
    </ligand>
</feature>
<comment type="subcellular location">
    <subcellularLocation>
        <location evidence="10">Cell inner membrane</location>
        <topology evidence="10">Peripheral membrane protein</topology>
        <orientation evidence="10">Cytoplasmic side</orientation>
    </subcellularLocation>
</comment>
<dbReference type="Gene3D" id="3.60.21.10">
    <property type="match status" value="1"/>
</dbReference>
<evidence type="ECO:0000313" key="13">
    <source>
        <dbReference type="Proteomes" id="UP000188602"/>
    </source>
</evidence>
<dbReference type="CDD" id="cd07398">
    <property type="entry name" value="MPP_YbbF-LpxH"/>
    <property type="match status" value="1"/>
</dbReference>
<evidence type="ECO:0000256" key="9">
    <source>
        <dbReference type="ARBA" id="ARBA00023211"/>
    </source>
</evidence>
<evidence type="ECO:0000313" key="12">
    <source>
        <dbReference type="EMBL" id="OOF58619.1"/>
    </source>
</evidence>
<dbReference type="HAMAP" id="MF_00575">
    <property type="entry name" value="LpxH"/>
    <property type="match status" value="1"/>
</dbReference>
<dbReference type="EC" id="3.6.1.54" evidence="10"/>
<comment type="catalytic activity">
    <reaction evidence="10">
        <text>UDP-2-N,3-O-bis[(3R)-3-hydroxytetradecanoyl]-alpha-D-glucosamine + H2O = 2-N,3-O-bis[(3R)-3-hydroxytetradecanoyl]-alpha-D-glucosaminyl 1-phosphate + UMP + 2 H(+)</text>
        <dbReference type="Rhea" id="RHEA:25213"/>
        <dbReference type="ChEBI" id="CHEBI:15377"/>
        <dbReference type="ChEBI" id="CHEBI:15378"/>
        <dbReference type="ChEBI" id="CHEBI:57865"/>
        <dbReference type="ChEBI" id="CHEBI:57957"/>
        <dbReference type="ChEBI" id="CHEBI:78847"/>
        <dbReference type="EC" id="3.6.1.54"/>
    </reaction>
</comment>
<dbReference type="PANTHER" id="PTHR34990">
    <property type="entry name" value="UDP-2,3-DIACYLGLUCOSAMINE HYDROLASE-RELATED"/>
    <property type="match status" value="1"/>
</dbReference>
<protein>
    <recommendedName>
        <fullName evidence="10">UDP-2,3-diacylglucosamine hydrolase</fullName>
        <ecNumber evidence="10">3.6.1.54</ecNumber>
    </recommendedName>
    <alternativeName>
        <fullName evidence="10">UDP-2,3-diacylglucosamine diphosphatase</fullName>
    </alternativeName>
</protein>
<keyword evidence="2 10" id="KW-0444">Lipid biosynthesis</keyword>
<feature type="binding site" evidence="10">
    <location>
        <begin position="80"/>
        <end position="81"/>
    </location>
    <ligand>
        <name>substrate</name>
    </ligand>
</feature>
<dbReference type="OrthoDB" id="9783283at2"/>
<dbReference type="GO" id="GO:0019897">
    <property type="term" value="C:extrinsic component of plasma membrane"/>
    <property type="evidence" value="ECO:0007669"/>
    <property type="project" value="UniProtKB-UniRule"/>
</dbReference>
<dbReference type="STRING" id="1907939.BKL49_06850"/>
<comment type="caution">
    <text evidence="12">The sequence shown here is derived from an EMBL/GenBank/DDBJ whole genome shotgun (WGS) entry which is preliminary data.</text>
</comment>
<feature type="binding site" evidence="10">
    <location>
        <position position="115"/>
    </location>
    <ligand>
        <name>Mn(2+)</name>
        <dbReference type="ChEBI" id="CHEBI:29035"/>
        <label>2</label>
    </ligand>
</feature>
<evidence type="ECO:0000256" key="6">
    <source>
        <dbReference type="ARBA" id="ARBA00022801"/>
    </source>
</evidence>